<feature type="transmembrane region" description="Helical" evidence="1">
    <location>
        <begin position="181"/>
        <end position="198"/>
    </location>
</feature>
<sequence length="627" mass="71051">MKKQTVWIQKHCGKPWFAIMVNLVLLAVLLALFSPAYETNDDMGLCAIVNGAKGSYDAHMIYVNYLAGLLLSALYRLTDAVAWYALLQYAVLFCAFSAVTYVGLRRLRTSLPWWVFCGILLYFAFEGYIRLQYTKTAGIAAAAGMLLLLDAVTEERVRWRSAVCGLLLACAGAVYRLPQFFAEAALLSGIVIYELLRLRQYTKQEAKRRFLRYVRTAAALLFAVAVLYGADRLAYRSEDWQRYEAYNAARTELFDYRFPDYKKNREAYEALGIDENAYQLLRGWNHMDTEKFSQEVLEELIALKTPKSVDLDFLKGFVRKVLLKLYTVRSFWCFLLTLLVWLLSARHRGRDIAALLGELAAVVVLYFFLYYQGRYLRNRVDVGIWLAASLAVLWISAPGKRRESVKCTVAGADPAAQADIRGNLAMQADIGENPAAQADVRGNLAARADVRVTPETQADGRCRREWKRSLRVLQRAAGPALFVFLVLATYGTWEKRLRINNASEEQKQSSYREVLEYISADKEHLYITKSGAVSFAKSYGVFDAIPAGITENTLALGGWPANTPGYVEKMREYGITNPFRDMIGNEQIYLVDDEIDVTMEYLRTYYDAQAQAVLTASPGKAKIYRIE</sequence>
<feature type="transmembrane region" description="Helical" evidence="1">
    <location>
        <begin position="326"/>
        <end position="345"/>
    </location>
</feature>
<keyword evidence="1" id="KW-0812">Transmembrane</keyword>
<accession>C6LFP0</accession>
<proteinExistence type="predicted"/>
<feature type="transmembrane region" description="Helical" evidence="1">
    <location>
        <begin position="81"/>
        <end position="104"/>
    </location>
</feature>
<gene>
    <name evidence="2" type="ORF">BRYFOR_07443</name>
</gene>
<comment type="caution">
    <text evidence="2">The sequence shown here is derived from an EMBL/GenBank/DDBJ whole genome shotgun (WGS) entry which is preliminary data.</text>
</comment>
<evidence type="ECO:0008006" key="4">
    <source>
        <dbReference type="Google" id="ProtNLM"/>
    </source>
</evidence>
<feature type="transmembrane region" description="Helical" evidence="1">
    <location>
        <begin position="58"/>
        <end position="75"/>
    </location>
</feature>
<feature type="transmembrane region" description="Helical" evidence="1">
    <location>
        <begin position="382"/>
        <end position="399"/>
    </location>
</feature>
<evidence type="ECO:0000313" key="2">
    <source>
        <dbReference type="EMBL" id="EET60625.1"/>
    </source>
</evidence>
<dbReference type="RefSeq" id="WP_006862234.1">
    <property type="nucleotide sequence ID" value="NZ_ACCL02000010.1"/>
</dbReference>
<reference evidence="2" key="1">
    <citation type="submission" date="2009-07" db="EMBL/GenBank/DDBJ databases">
        <authorList>
            <person name="Weinstock G."/>
            <person name="Sodergren E."/>
            <person name="Clifton S."/>
            <person name="Fulton L."/>
            <person name="Fulton B."/>
            <person name="Courtney L."/>
            <person name="Fronick C."/>
            <person name="Harrison M."/>
            <person name="Strong C."/>
            <person name="Farmer C."/>
            <person name="Delahaunty K."/>
            <person name="Markovic C."/>
            <person name="Hall O."/>
            <person name="Minx P."/>
            <person name="Tomlinson C."/>
            <person name="Mitreva M."/>
            <person name="Nelson J."/>
            <person name="Hou S."/>
            <person name="Wollam A."/>
            <person name="Pepin K.H."/>
            <person name="Johnson M."/>
            <person name="Bhonagiri V."/>
            <person name="Nash W.E."/>
            <person name="Warren W."/>
            <person name="Chinwalla A."/>
            <person name="Mardis E.R."/>
            <person name="Wilson R.K."/>
        </authorList>
    </citation>
    <scope>NUCLEOTIDE SEQUENCE [LARGE SCALE GENOMIC DNA]</scope>
    <source>
        <strain evidence="2">DSM 14469</strain>
    </source>
</reference>
<dbReference type="OrthoDB" id="1995137at2"/>
<organism evidence="2 3">
    <name type="scientific">Marvinbryantia formatexigens DSM 14469</name>
    <dbReference type="NCBI Taxonomy" id="478749"/>
    <lineage>
        <taxon>Bacteria</taxon>
        <taxon>Bacillati</taxon>
        <taxon>Bacillota</taxon>
        <taxon>Clostridia</taxon>
        <taxon>Lachnospirales</taxon>
        <taxon>Lachnospiraceae</taxon>
        <taxon>Marvinbryantia</taxon>
    </lineage>
</organism>
<dbReference type="Proteomes" id="UP000005561">
    <property type="component" value="Unassembled WGS sequence"/>
</dbReference>
<dbReference type="eggNOG" id="ENOG50331J5">
    <property type="taxonomic scope" value="Bacteria"/>
</dbReference>
<feature type="transmembrane region" description="Helical" evidence="1">
    <location>
        <begin position="111"/>
        <end position="129"/>
    </location>
</feature>
<evidence type="ECO:0000256" key="1">
    <source>
        <dbReference type="SAM" id="Phobius"/>
    </source>
</evidence>
<feature type="transmembrane region" description="Helical" evidence="1">
    <location>
        <begin position="16"/>
        <end position="37"/>
    </location>
</feature>
<keyword evidence="1" id="KW-1133">Transmembrane helix</keyword>
<name>C6LFP0_9FIRM</name>
<protein>
    <recommendedName>
        <fullName evidence="4">Glycosyltransferase RgtA/B/C/D-like domain-containing protein</fullName>
    </recommendedName>
</protein>
<keyword evidence="3" id="KW-1185">Reference proteome</keyword>
<feature type="transmembrane region" description="Helical" evidence="1">
    <location>
        <begin position="472"/>
        <end position="493"/>
    </location>
</feature>
<dbReference type="STRING" id="168384.SAMN05660368_02055"/>
<feature type="transmembrane region" description="Helical" evidence="1">
    <location>
        <begin position="352"/>
        <end position="370"/>
    </location>
</feature>
<dbReference type="AlphaFoldDB" id="C6LFP0"/>
<dbReference type="EMBL" id="ACCL02000010">
    <property type="protein sequence ID" value="EET60625.1"/>
    <property type="molecule type" value="Genomic_DNA"/>
</dbReference>
<feature type="transmembrane region" description="Helical" evidence="1">
    <location>
        <begin position="210"/>
        <end position="230"/>
    </location>
</feature>
<keyword evidence="1" id="KW-0472">Membrane</keyword>
<evidence type="ECO:0000313" key="3">
    <source>
        <dbReference type="Proteomes" id="UP000005561"/>
    </source>
</evidence>